<dbReference type="GO" id="GO:0004497">
    <property type="term" value="F:monooxygenase activity"/>
    <property type="evidence" value="ECO:0007669"/>
    <property type="project" value="UniProtKB-KW"/>
</dbReference>
<dbReference type="GO" id="GO:0071949">
    <property type="term" value="F:FAD binding"/>
    <property type="evidence" value="ECO:0007669"/>
    <property type="project" value="InterPro"/>
</dbReference>
<gene>
    <name evidence="5" type="ORF">M6B38_412135</name>
</gene>
<dbReference type="Pfam" id="PF01494">
    <property type="entry name" value="FAD_binding_3"/>
    <property type="match status" value="1"/>
</dbReference>
<dbReference type="PANTHER" id="PTHR45934:SF1">
    <property type="entry name" value="OS04G0423100 PROTEIN"/>
    <property type="match status" value="1"/>
</dbReference>
<evidence type="ECO:0000256" key="2">
    <source>
        <dbReference type="ARBA" id="ARBA00023033"/>
    </source>
</evidence>
<evidence type="ECO:0000256" key="3">
    <source>
        <dbReference type="ARBA" id="ARBA00024018"/>
    </source>
</evidence>
<keyword evidence="6" id="KW-1185">Reference proteome</keyword>
<dbReference type="PANTHER" id="PTHR45934">
    <property type="entry name" value="FAD/NAD(P)-BINDING OXIDOREDUCTASE FAMILY PROTEIN"/>
    <property type="match status" value="1"/>
</dbReference>
<evidence type="ECO:0000256" key="1">
    <source>
        <dbReference type="ARBA" id="ARBA00023002"/>
    </source>
</evidence>
<dbReference type="Gene3D" id="3.50.50.60">
    <property type="entry name" value="FAD/NAD(P)-binding domain"/>
    <property type="match status" value="1"/>
</dbReference>
<dbReference type="Proteomes" id="UP001140949">
    <property type="component" value="Unassembled WGS sequence"/>
</dbReference>
<feature type="domain" description="FAD-binding" evidence="4">
    <location>
        <begin position="26"/>
        <end position="104"/>
    </location>
</feature>
<evidence type="ECO:0000313" key="6">
    <source>
        <dbReference type="Proteomes" id="UP001140949"/>
    </source>
</evidence>
<keyword evidence="2" id="KW-0503">Monooxygenase</keyword>
<dbReference type="InterPro" id="IPR002938">
    <property type="entry name" value="FAD-bd"/>
</dbReference>
<evidence type="ECO:0000313" key="5">
    <source>
        <dbReference type="EMBL" id="KAJ6817297.1"/>
    </source>
</evidence>
<reference evidence="5" key="1">
    <citation type="journal article" date="2023" name="GigaByte">
        <title>Genome assembly of the bearded iris, Iris pallida Lam.</title>
        <authorList>
            <person name="Bruccoleri R.E."/>
            <person name="Oakeley E.J."/>
            <person name="Faust A.M.E."/>
            <person name="Altorfer M."/>
            <person name="Dessus-Babus S."/>
            <person name="Burckhardt D."/>
            <person name="Oertli M."/>
            <person name="Naumann U."/>
            <person name="Petersen F."/>
            <person name="Wong J."/>
        </authorList>
    </citation>
    <scope>NUCLEOTIDE SEQUENCE</scope>
    <source>
        <strain evidence="5">GSM-AAB239-AS_SAM_17_03QT</strain>
    </source>
</reference>
<evidence type="ECO:0000259" key="4">
    <source>
        <dbReference type="Pfam" id="PF01494"/>
    </source>
</evidence>
<dbReference type="InterPro" id="IPR036188">
    <property type="entry name" value="FAD/NAD-bd_sf"/>
</dbReference>
<reference evidence="5" key="2">
    <citation type="submission" date="2023-04" db="EMBL/GenBank/DDBJ databases">
        <authorList>
            <person name="Bruccoleri R.E."/>
            <person name="Oakeley E.J."/>
            <person name="Faust A.-M."/>
            <person name="Dessus-Babus S."/>
            <person name="Altorfer M."/>
            <person name="Burckhardt D."/>
            <person name="Oertli M."/>
            <person name="Naumann U."/>
            <person name="Petersen F."/>
            <person name="Wong J."/>
        </authorList>
    </citation>
    <scope>NUCLEOTIDE SEQUENCE</scope>
    <source>
        <strain evidence="5">GSM-AAB239-AS_SAM_17_03QT</strain>
        <tissue evidence="5">Leaf</tissue>
    </source>
</reference>
<comment type="similarity">
    <text evidence="3">Belongs to the 3-hydroxybenzoate 6-hydroxylase family.</text>
</comment>
<organism evidence="5 6">
    <name type="scientific">Iris pallida</name>
    <name type="common">Sweet iris</name>
    <dbReference type="NCBI Taxonomy" id="29817"/>
    <lineage>
        <taxon>Eukaryota</taxon>
        <taxon>Viridiplantae</taxon>
        <taxon>Streptophyta</taxon>
        <taxon>Embryophyta</taxon>
        <taxon>Tracheophyta</taxon>
        <taxon>Spermatophyta</taxon>
        <taxon>Magnoliopsida</taxon>
        <taxon>Liliopsida</taxon>
        <taxon>Asparagales</taxon>
        <taxon>Iridaceae</taxon>
        <taxon>Iridoideae</taxon>
        <taxon>Irideae</taxon>
        <taxon>Iris</taxon>
    </lineage>
</organism>
<sequence length="134" mass="14153">MSTSFSKNRGAGGGTGAGVRAVHRKMLLEALAEELRPATIRFSSKVASIKISQEEEDHPKDSSTITLHLEDGAVIRTKVLIGCDGVQSVVAQWLGLAAPIDSGRAAVRGLSVYKEGHGLENEPQQFLSTVEGLG</sequence>
<keyword evidence="1" id="KW-0560">Oxidoreductase</keyword>
<name>A0AAX6FLJ7_IRIPA</name>
<dbReference type="EMBL" id="JANAVB010027997">
    <property type="protein sequence ID" value="KAJ6817297.1"/>
    <property type="molecule type" value="Genomic_DNA"/>
</dbReference>
<comment type="caution">
    <text evidence="5">The sequence shown here is derived from an EMBL/GenBank/DDBJ whole genome shotgun (WGS) entry which is preliminary data.</text>
</comment>
<protein>
    <recommendedName>
        <fullName evidence="4">FAD-binding domain-containing protein</fullName>
    </recommendedName>
</protein>
<accession>A0AAX6FLJ7</accession>
<proteinExistence type="inferred from homology"/>
<dbReference type="SUPFAM" id="SSF51905">
    <property type="entry name" value="FAD/NAD(P)-binding domain"/>
    <property type="match status" value="1"/>
</dbReference>
<dbReference type="AlphaFoldDB" id="A0AAX6FLJ7"/>
<dbReference type="InterPro" id="IPR044560">
    <property type="entry name" value="MOase"/>
</dbReference>